<evidence type="ECO:0000256" key="6">
    <source>
        <dbReference type="ARBA" id="ARBA00022989"/>
    </source>
</evidence>
<dbReference type="PROSITE" id="PS51012">
    <property type="entry name" value="ABC_TM2"/>
    <property type="match status" value="1"/>
</dbReference>
<keyword evidence="6 8" id="KW-1133">Transmembrane helix</keyword>
<dbReference type="EMBL" id="FNID01000022">
    <property type="protein sequence ID" value="SDN53394.1"/>
    <property type="molecule type" value="Genomic_DNA"/>
</dbReference>
<comment type="similarity">
    <text evidence="2">Belongs to the ABC-2 integral membrane protein family.</text>
</comment>
<dbReference type="PANTHER" id="PTHR30294:SF38">
    <property type="entry name" value="TRANSPORT PERMEASE PROTEIN"/>
    <property type="match status" value="1"/>
</dbReference>
<name>A0A1H0C676_9FIRM</name>
<feature type="domain" description="ABC transmembrane type-2" evidence="9">
    <location>
        <begin position="104"/>
        <end position="335"/>
    </location>
</feature>
<dbReference type="InterPro" id="IPR051449">
    <property type="entry name" value="ABC-2_transporter_component"/>
</dbReference>
<accession>A0A1H0C676</accession>
<feature type="transmembrane region" description="Helical" evidence="8">
    <location>
        <begin position="188"/>
        <end position="208"/>
    </location>
</feature>
<gene>
    <name evidence="10" type="ORF">SAMN05192585_1225</name>
</gene>
<keyword evidence="3" id="KW-0813">Transport</keyword>
<evidence type="ECO:0000256" key="7">
    <source>
        <dbReference type="ARBA" id="ARBA00023136"/>
    </source>
</evidence>
<keyword evidence="7 8" id="KW-0472">Membrane</keyword>
<organism evidence="10 11">
    <name type="scientific">Acetanaerobacterium elongatum</name>
    <dbReference type="NCBI Taxonomy" id="258515"/>
    <lineage>
        <taxon>Bacteria</taxon>
        <taxon>Bacillati</taxon>
        <taxon>Bacillota</taxon>
        <taxon>Clostridia</taxon>
        <taxon>Eubacteriales</taxon>
        <taxon>Oscillospiraceae</taxon>
        <taxon>Acetanaerobacterium</taxon>
    </lineage>
</organism>
<protein>
    <submittedName>
        <fullName evidence="10">ABC-2 type transport system permease protein</fullName>
    </submittedName>
</protein>
<comment type="subcellular location">
    <subcellularLocation>
        <location evidence="1">Cell membrane</location>
        <topology evidence="1">Multi-pass membrane protein</topology>
    </subcellularLocation>
</comment>
<dbReference type="InterPro" id="IPR047817">
    <property type="entry name" value="ABC2_TM_bact-type"/>
</dbReference>
<feature type="transmembrane region" description="Helical" evidence="8">
    <location>
        <begin position="145"/>
        <end position="167"/>
    </location>
</feature>
<dbReference type="GO" id="GO:0005886">
    <property type="term" value="C:plasma membrane"/>
    <property type="evidence" value="ECO:0007669"/>
    <property type="project" value="UniProtKB-SubCell"/>
</dbReference>
<dbReference type="GO" id="GO:0140359">
    <property type="term" value="F:ABC-type transporter activity"/>
    <property type="evidence" value="ECO:0007669"/>
    <property type="project" value="InterPro"/>
</dbReference>
<evidence type="ECO:0000256" key="2">
    <source>
        <dbReference type="ARBA" id="ARBA00007783"/>
    </source>
</evidence>
<dbReference type="InterPro" id="IPR013525">
    <property type="entry name" value="ABC2_TM"/>
</dbReference>
<evidence type="ECO:0000313" key="11">
    <source>
        <dbReference type="Proteomes" id="UP000199182"/>
    </source>
</evidence>
<feature type="transmembrane region" description="Helical" evidence="8">
    <location>
        <begin position="314"/>
        <end position="332"/>
    </location>
</feature>
<feature type="transmembrane region" description="Helical" evidence="8">
    <location>
        <begin position="21"/>
        <end position="39"/>
    </location>
</feature>
<evidence type="ECO:0000256" key="5">
    <source>
        <dbReference type="ARBA" id="ARBA00022692"/>
    </source>
</evidence>
<proteinExistence type="inferred from homology"/>
<dbReference type="RefSeq" id="WP_092640945.1">
    <property type="nucleotide sequence ID" value="NZ_FNID01000022.1"/>
</dbReference>
<dbReference type="AlphaFoldDB" id="A0A1H0C676"/>
<dbReference type="STRING" id="258515.SAMN05192585_1225"/>
<feature type="transmembrane region" description="Helical" evidence="8">
    <location>
        <begin position="254"/>
        <end position="274"/>
    </location>
</feature>
<reference evidence="10 11" key="1">
    <citation type="submission" date="2016-10" db="EMBL/GenBank/DDBJ databases">
        <authorList>
            <person name="de Groot N.N."/>
        </authorList>
    </citation>
    <scope>NUCLEOTIDE SEQUENCE [LARGE SCALE GENOMIC DNA]</scope>
    <source>
        <strain evidence="10 11">CGMCC 1.5012</strain>
    </source>
</reference>
<keyword evidence="4" id="KW-1003">Cell membrane</keyword>
<evidence type="ECO:0000256" key="8">
    <source>
        <dbReference type="SAM" id="Phobius"/>
    </source>
</evidence>
<dbReference type="OrthoDB" id="9776218at2"/>
<keyword evidence="11" id="KW-1185">Reference proteome</keyword>
<evidence type="ECO:0000256" key="1">
    <source>
        <dbReference type="ARBA" id="ARBA00004651"/>
    </source>
</evidence>
<sequence length="338" mass="37561">MKTFNIIKRIIKQIFNDKRSLALILLVPLFIFTLIYFLLGDSDYTARIAEADMPAPLVDELKEQNVTVTSLTVDEGREQVKSGQADALLYKEDGTTHLLLETNDATKAGIVQKAVTSAMKELSPGSAMETEFIYGNSDDTLFNSLGYVMLGIVSFFIIFIIAGISFVRERTNQTMERLMMTPVRRWQVVLGYTLGFGFFAILQSIVLLTYDICVLGFAVAGSVITAGLITILLAMSAVCIGAFFSIFSNNEFQMMQFIPIVVIPQIFFSGIISLDTLPYHLGEAAKIFPVYYACDALKAVTIRGAGPEKILPDITALLVFILLFFVMNILALKKYRRI</sequence>
<keyword evidence="5 8" id="KW-0812">Transmembrane</keyword>
<dbReference type="Pfam" id="PF12698">
    <property type="entry name" value="ABC2_membrane_3"/>
    <property type="match status" value="1"/>
</dbReference>
<evidence type="ECO:0000259" key="9">
    <source>
        <dbReference type="PROSITE" id="PS51012"/>
    </source>
</evidence>
<feature type="transmembrane region" description="Helical" evidence="8">
    <location>
        <begin position="214"/>
        <end position="247"/>
    </location>
</feature>
<evidence type="ECO:0000256" key="3">
    <source>
        <dbReference type="ARBA" id="ARBA00022448"/>
    </source>
</evidence>
<evidence type="ECO:0000256" key="4">
    <source>
        <dbReference type="ARBA" id="ARBA00022475"/>
    </source>
</evidence>
<evidence type="ECO:0000313" key="10">
    <source>
        <dbReference type="EMBL" id="SDN53394.1"/>
    </source>
</evidence>
<dbReference type="PANTHER" id="PTHR30294">
    <property type="entry name" value="MEMBRANE COMPONENT OF ABC TRANSPORTER YHHJ-RELATED"/>
    <property type="match status" value="1"/>
</dbReference>
<dbReference type="Proteomes" id="UP000199182">
    <property type="component" value="Unassembled WGS sequence"/>
</dbReference>